<dbReference type="Gene3D" id="3.40.190.10">
    <property type="entry name" value="Periplasmic binding protein-like II"/>
    <property type="match status" value="2"/>
</dbReference>
<proteinExistence type="inferred from homology"/>
<dbReference type="Pfam" id="PF03466">
    <property type="entry name" value="LysR_substrate"/>
    <property type="match status" value="1"/>
</dbReference>
<evidence type="ECO:0000256" key="1">
    <source>
        <dbReference type="ARBA" id="ARBA00009437"/>
    </source>
</evidence>
<protein>
    <submittedName>
        <fullName evidence="6">LysR family transcriptional regulator</fullName>
    </submittedName>
</protein>
<name>A0A939HM68_9PROT</name>
<dbReference type="GO" id="GO:0003700">
    <property type="term" value="F:DNA-binding transcription factor activity"/>
    <property type="evidence" value="ECO:0007669"/>
    <property type="project" value="InterPro"/>
</dbReference>
<evidence type="ECO:0000313" key="7">
    <source>
        <dbReference type="Proteomes" id="UP000664073"/>
    </source>
</evidence>
<keyword evidence="4" id="KW-0804">Transcription</keyword>
<feature type="domain" description="HTH lysR-type" evidence="5">
    <location>
        <begin position="8"/>
        <end position="65"/>
    </location>
</feature>
<dbReference type="GO" id="GO:0000976">
    <property type="term" value="F:transcription cis-regulatory region binding"/>
    <property type="evidence" value="ECO:0007669"/>
    <property type="project" value="TreeGrafter"/>
</dbReference>
<keyword evidence="2" id="KW-0805">Transcription regulation</keyword>
<sequence length="322" mass="35879">MAIVDLPFELSSLSVFLAVCDNGSMAAAARVLKVTQPAISQSIAELESRLGATLFDRNVRPLALTAAGTVLRQYATTLLAEVRHIATNIQEIRLGHVPQLRMGVVDSLSRAMSAHISRYMYGRVGRLIMHAGLTETHATALLTRQIDFVIGVDDMEDVAGLERWPLFEEPYLLLCPPDMPPPRTAQELGACLGSRPFVRFSQRSRTGADIERFLRRLKIDVPFQQEFDLPYDVFAACQAGGIAITTPLCLYEAGFAEGCGLTCHPLPTGHFVRRLTLVVRRREFGRFPLDFTLFLRECLTQTVLKTLEELFPAFVQQMRVLS</sequence>
<comment type="similarity">
    <text evidence="1">Belongs to the LysR transcriptional regulatory family.</text>
</comment>
<dbReference type="InterPro" id="IPR036390">
    <property type="entry name" value="WH_DNA-bd_sf"/>
</dbReference>
<dbReference type="InterPro" id="IPR000847">
    <property type="entry name" value="LysR_HTH_N"/>
</dbReference>
<dbReference type="RefSeq" id="WP_207845306.1">
    <property type="nucleotide sequence ID" value="NZ_JAFVMH010000002.1"/>
</dbReference>
<dbReference type="PRINTS" id="PR00039">
    <property type="entry name" value="HTHLYSR"/>
</dbReference>
<dbReference type="InterPro" id="IPR005119">
    <property type="entry name" value="LysR_subst-bd"/>
</dbReference>
<dbReference type="InterPro" id="IPR036388">
    <property type="entry name" value="WH-like_DNA-bd_sf"/>
</dbReference>
<dbReference type="EMBL" id="JAFVMH010000002">
    <property type="protein sequence ID" value="MBO1324621.1"/>
    <property type="molecule type" value="Genomic_DNA"/>
</dbReference>
<dbReference type="SUPFAM" id="SSF53850">
    <property type="entry name" value="Periplasmic binding protein-like II"/>
    <property type="match status" value="1"/>
</dbReference>
<dbReference type="PANTHER" id="PTHR30126">
    <property type="entry name" value="HTH-TYPE TRANSCRIPTIONAL REGULATOR"/>
    <property type="match status" value="1"/>
</dbReference>
<dbReference type="Proteomes" id="UP000664073">
    <property type="component" value="Unassembled WGS sequence"/>
</dbReference>
<evidence type="ECO:0000313" key="6">
    <source>
        <dbReference type="EMBL" id="MBO1324621.1"/>
    </source>
</evidence>
<dbReference type="Gene3D" id="1.10.10.10">
    <property type="entry name" value="Winged helix-like DNA-binding domain superfamily/Winged helix DNA-binding domain"/>
    <property type="match status" value="1"/>
</dbReference>
<dbReference type="PROSITE" id="PS50931">
    <property type="entry name" value="HTH_LYSR"/>
    <property type="match status" value="1"/>
</dbReference>
<evidence type="ECO:0000256" key="2">
    <source>
        <dbReference type="ARBA" id="ARBA00023015"/>
    </source>
</evidence>
<evidence type="ECO:0000256" key="3">
    <source>
        <dbReference type="ARBA" id="ARBA00023125"/>
    </source>
</evidence>
<dbReference type="SUPFAM" id="SSF46785">
    <property type="entry name" value="Winged helix' DNA-binding domain"/>
    <property type="match status" value="1"/>
</dbReference>
<accession>A0A939HM68</accession>
<evidence type="ECO:0000259" key="5">
    <source>
        <dbReference type="PROSITE" id="PS50931"/>
    </source>
</evidence>
<gene>
    <name evidence="6" type="ORF">J2D77_05570</name>
</gene>
<dbReference type="FunFam" id="1.10.10.10:FF:000001">
    <property type="entry name" value="LysR family transcriptional regulator"/>
    <property type="match status" value="1"/>
</dbReference>
<dbReference type="PANTHER" id="PTHR30126:SF40">
    <property type="entry name" value="HTH-TYPE TRANSCRIPTIONAL REGULATOR GLTR"/>
    <property type="match status" value="1"/>
</dbReference>
<comment type="caution">
    <text evidence="6">The sequence shown here is derived from an EMBL/GenBank/DDBJ whole genome shotgun (WGS) entry which is preliminary data.</text>
</comment>
<dbReference type="AlphaFoldDB" id="A0A939HM68"/>
<keyword evidence="7" id="KW-1185">Reference proteome</keyword>
<dbReference type="CDD" id="cd05466">
    <property type="entry name" value="PBP2_LTTR_substrate"/>
    <property type="match status" value="1"/>
</dbReference>
<organism evidence="6 7">
    <name type="scientific">Acetobacter garciniae</name>
    <dbReference type="NCBI Taxonomy" id="2817435"/>
    <lineage>
        <taxon>Bacteria</taxon>
        <taxon>Pseudomonadati</taxon>
        <taxon>Pseudomonadota</taxon>
        <taxon>Alphaproteobacteria</taxon>
        <taxon>Acetobacterales</taxon>
        <taxon>Acetobacteraceae</taxon>
        <taxon>Acetobacter</taxon>
    </lineage>
</organism>
<reference evidence="6" key="1">
    <citation type="submission" date="2021-03" db="EMBL/GenBank/DDBJ databases">
        <title>The complete genome sequence of Acetobacter sp. TBRC 12339.</title>
        <authorList>
            <person name="Charoenyingcharoen P."/>
            <person name="Yukphan P."/>
        </authorList>
    </citation>
    <scope>NUCLEOTIDE SEQUENCE</scope>
    <source>
        <strain evidence="6">TBRC 12339</strain>
    </source>
</reference>
<keyword evidence="3" id="KW-0238">DNA-binding</keyword>
<evidence type="ECO:0000256" key="4">
    <source>
        <dbReference type="ARBA" id="ARBA00023163"/>
    </source>
</evidence>
<dbReference type="Pfam" id="PF00126">
    <property type="entry name" value="HTH_1"/>
    <property type="match status" value="1"/>
</dbReference>